<reference evidence="2 3" key="1">
    <citation type="submission" date="2018-02" db="EMBL/GenBank/DDBJ databases">
        <title>Acetobacter orientalis genome.</title>
        <authorList>
            <person name="Nakashima N."/>
            <person name="Tamura T."/>
        </authorList>
    </citation>
    <scope>NUCLEOTIDE SEQUENCE [LARGE SCALE GENOMIC DNA]</scope>
    <source>
        <strain evidence="2 3">FAN1</strain>
    </source>
</reference>
<evidence type="ECO:0000259" key="1">
    <source>
        <dbReference type="Pfam" id="PF13372"/>
    </source>
</evidence>
<proteinExistence type="predicted"/>
<gene>
    <name evidence="2" type="ORF">AcetOrient_orf04050</name>
</gene>
<protein>
    <recommendedName>
        <fullName evidence="1">Alginate export domain-containing protein</fullName>
    </recommendedName>
</protein>
<dbReference type="AlphaFoldDB" id="A0A2Z5ZJT3"/>
<dbReference type="Proteomes" id="UP000270034">
    <property type="component" value="Chromosome"/>
</dbReference>
<dbReference type="KEGG" id="aot:AcetOri_orf04050"/>
<dbReference type="EMBL" id="AP018515">
    <property type="protein sequence ID" value="BBC81012.1"/>
    <property type="molecule type" value="Genomic_DNA"/>
</dbReference>
<dbReference type="InterPro" id="IPR025388">
    <property type="entry name" value="Alginate_export_dom"/>
</dbReference>
<name>A0A2Z5ZJT3_9PROT</name>
<accession>A0A2Z5ZJT3</accession>
<feature type="domain" description="Alginate export" evidence="1">
    <location>
        <begin position="2"/>
        <end position="110"/>
    </location>
</feature>
<sequence length="118" mass="12790">MPSAYYLDLSTYIGNANLVDVGPIATIATSRNTTLLLKVPVVWRNSVHDAIYSNPTAAYAFRPSGGYTATMPQASFTWRATRHVTFSLDGEYVFASKALIKTGASSGAYVQSNLELTF</sequence>
<evidence type="ECO:0000313" key="3">
    <source>
        <dbReference type="Proteomes" id="UP000270034"/>
    </source>
</evidence>
<evidence type="ECO:0000313" key="2">
    <source>
        <dbReference type="EMBL" id="BBC81012.1"/>
    </source>
</evidence>
<dbReference type="Pfam" id="PF13372">
    <property type="entry name" value="Alginate_exp"/>
    <property type="match status" value="1"/>
</dbReference>
<organism evidence="2 3">
    <name type="scientific">Acetobacter orientalis</name>
    <dbReference type="NCBI Taxonomy" id="146474"/>
    <lineage>
        <taxon>Bacteria</taxon>
        <taxon>Pseudomonadati</taxon>
        <taxon>Pseudomonadota</taxon>
        <taxon>Alphaproteobacteria</taxon>
        <taxon>Acetobacterales</taxon>
        <taxon>Acetobacteraceae</taxon>
        <taxon>Acetobacter</taxon>
    </lineage>
</organism>